<dbReference type="Pfam" id="PF00076">
    <property type="entry name" value="RRM_1"/>
    <property type="match status" value="1"/>
</dbReference>
<dbReference type="PROSITE" id="PS50089">
    <property type="entry name" value="ZF_RING_2"/>
    <property type="match status" value="1"/>
</dbReference>
<dbReference type="SMART" id="SM00361">
    <property type="entry name" value="RRM_1"/>
    <property type="match status" value="1"/>
</dbReference>
<dbReference type="SUPFAM" id="SSF57850">
    <property type="entry name" value="RING/U-box"/>
    <property type="match status" value="1"/>
</dbReference>
<feature type="compositionally biased region" description="Basic and acidic residues" evidence="13">
    <location>
        <begin position="89"/>
        <end position="104"/>
    </location>
</feature>
<keyword evidence="5 12" id="KW-0862">Zinc</keyword>
<dbReference type="Gene3D" id="3.30.70.330">
    <property type="match status" value="1"/>
</dbReference>
<dbReference type="Gene3D" id="3.30.40.10">
    <property type="entry name" value="Zinc/RING finger domain, C3HC4 (zinc finger)"/>
    <property type="match status" value="1"/>
</dbReference>
<protein>
    <submittedName>
        <fullName evidence="17">RNA recognition domain-containing protein</fullName>
    </submittedName>
</protein>
<evidence type="ECO:0000256" key="9">
    <source>
        <dbReference type="ARBA" id="ARBA00023163"/>
    </source>
</evidence>
<dbReference type="SUPFAM" id="SSF54928">
    <property type="entry name" value="RNA-binding domain, RBD"/>
    <property type="match status" value="1"/>
</dbReference>
<feature type="region of interest" description="Disordered" evidence="13">
    <location>
        <begin position="727"/>
        <end position="758"/>
    </location>
</feature>
<evidence type="ECO:0000256" key="5">
    <source>
        <dbReference type="ARBA" id="ARBA00022833"/>
    </source>
</evidence>
<proteinExistence type="predicted"/>
<evidence type="ECO:0000256" key="7">
    <source>
        <dbReference type="ARBA" id="ARBA00023015"/>
    </source>
</evidence>
<dbReference type="STRING" id="1072389.K1X1J0"/>
<feature type="compositionally biased region" description="Low complexity" evidence="13">
    <location>
        <begin position="253"/>
        <end position="279"/>
    </location>
</feature>
<dbReference type="InterPro" id="IPR039515">
    <property type="entry name" value="NOT4_mRING-HC-C4C4"/>
</dbReference>
<evidence type="ECO:0000256" key="2">
    <source>
        <dbReference type="ARBA" id="ARBA00022491"/>
    </source>
</evidence>
<feature type="compositionally biased region" description="Polar residues" evidence="13">
    <location>
        <begin position="404"/>
        <end position="414"/>
    </location>
</feature>
<organism evidence="17 18">
    <name type="scientific">Marssonina brunnea f. sp. multigermtubi (strain MB_m1)</name>
    <name type="common">Marssonina leaf spot fungus</name>
    <dbReference type="NCBI Taxonomy" id="1072389"/>
    <lineage>
        <taxon>Eukaryota</taxon>
        <taxon>Fungi</taxon>
        <taxon>Dikarya</taxon>
        <taxon>Ascomycota</taxon>
        <taxon>Pezizomycotina</taxon>
        <taxon>Leotiomycetes</taxon>
        <taxon>Helotiales</taxon>
        <taxon>Drepanopezizaceae</taxon>
        <taxon>Drepanopeziza</taxon>
    </lineage>
</organism>
<dbReference type="Proteomes" id="UP000006753">
    <property type="component" value="Unassembled WGS sequence"/>
</dbReference>
<dbReference type="InterPro" id="IPR001841">
    <property type="entry name" value="Znf_RING"/>
</dbReference>
<accession>K1X1J0</accession>
<dbReference type="RefSeq" id="XP_007295278.1">
    <property type="nucleotide sequence ID" value="XM_007295216.1"/>
</dbReference>
<keyword evidence="3 12" id="KW-0479">Metal-binding</keyword>
<dbReference type="GO" id="GO:0003723">
    <property type="term" value="F:RNA binding"/>
    <property type="evidence" value="ECO:0007669"/>
    <property type="project" value="UniProtKB-UniRule"/>
</dbReference>
<dbReference type="GO" id="GO:0010557">
    <property type="term" value="P:positive regulation of macromolecule biosynthetic process"/>
    <property type="evidence" value="ECO:0007669"/>
    <property type="project" value="UniProtKB-ARBA"/>
</dbReference>
<evidence type="ECO:0000256" key="11">
    <source>
        <dbReference type="PROSITE-ProRule" id="PRU00176"/>
    </source>
</evidence>
<feature type="compositionally biased region" description="Polar residues" evidence="13">
    <location>
        <begin position="240"/>
        <end position="252"/>
    </location>
</feature>
<dbReference type="GO" id="GO:0030015">
    <property type="term" value="C:CCR4-NOT core complex"/>
    <property type="evidence" value="ECO:0007669"/>
    <property type="project" value="UniProtKB-ARBA"/>
</dbReference>
<dbReference type="KEGG" id="mbe:MBM_07389"/>
<keyword evidence="7" id="KW-0805">Transcription regulation</keyword>
<feature type="region of interest" description="Disordered" evidence="13">
    <location>
        <begin position="294"/>
        <end position="387"/>
    </location>
</feature>
<dbReference type="HOGENOM" id="CLU_001793_1_0_1"/>
<feature type="region of interest" description="Disordered" evidence="13">
    <location>
        <begin position="85"/>
        <end position="104"/>
    </location>
</feature>
<evidence type="ECO:0000256" key="4">
    <source>
        <dbReference type="ARBA" id="ARBA00022771"/>
    </source>
</evidence>
<dbReference type="PANTHER" id="PTHR12603">
    <property type="entry name" value="CCR4-NOT TRANSCRIPTION COMPLEX RELATED"/>
    <property type="match status" value="1"/>
</dbReference>
<keyword evidence="2" id="KW-0678">Repressor</keyword>
<gene>
    <name evidence="17" type="ORF">MBM_07389</name>
</gene>
<dbReference type="InterPro" id="IPR000571">
    <property type="entry name" value="Znf_CCCH"/>
</dbReference>
<dbReference type="InterPro" id="IPR012677">
    <property type="entry name" value="Nucleotide-bd_a/b_plait_sf"/>
</dbReference>
<keyword evidence="8" id="KW-0175">Coiled coil</keyword>
<feature type="compositionally biased region" description="Polar residues" evidence="13">
    <location>
        <begin position="326"/>
        <end position="336"/>
    </location>
</feature>
<evidence type="ECO:0000259" key="16">
    <source>
        <dbReference type="PROSITE" id="PS50103"/>
    </source>
</evidence>
<feature type="compositionally biased region" description="Basic residues" evidence="13">
    <location>
        <begin position="733"/>
        <end position="744"/>
    </location>
</feature>
<feature type="region of interest" description="Disordered" evidence="13">
    <location>
        <begin position="404"/>
        <end position="510"/>
    </location>
</feature>
<dbReference type="InterPro" id="IPR003954">
    <property type="entry name" value="RRM_euk-type"/>
</dbReference>
<dbReference type="OrthoDB" id="1923159at2759"/>
<comment type="subcellular location">
    <subcellularLocation>
        <location evidence="1">Nucleus</location>
    </subcellularLocation>
</comment>
<dbReference type="eggNOG" id="KOG2068">
    <property type="taxonomic scope" value="Eukaryota"/>
</dbReference>
<keyword evidence="10" id="KW-0539">Nucleus</keyword>
<reference evidence="17 18" key="1">
    <citation type="journal article" date="2012" name="BMC Genomics">
        <title>Sequencing the genome of Marssonina brunnea reveals fungus-poplar co-evolution.</title>
        <authorList>
            <person name="Zhu S."/>
            <person name="Cao Y.-Z."/>
            <person name="Jiang C."/>
            <person name="Tan B.-Y."/>
            <person name="Wang Z."/>
            <person name="Feng S."/>
            <person name="Zhang L."/>
            <person name="Su X.-H."/>
            <person name="Brejova B."/>
            <person name="Vinar T."/>
            <person name="Xu M."/>
            <person name="Wang M.-X."/>
            <person name="Zhang S.-G."/>
            <person name="Huang M.-R."/>
            <person name="Wu R."/>
            <person name="Zhou Y."/>
        </authorList>
    </citation>
    <scope>NUCLEOTIDE SEQUENCE [LARGE SCALE GENOMIC DNA]</scope>
    <source>
        <strain evidence="17 18">MB_m1</strain>
    </source>
</reference>
<feature type="domain" description="RING-type" evidence="14">
    <location>
        <begin position="15"/>
        <end position="58"/>
    </location>
</feature>
<evidence type="ECO:0000256" key="12">
    <source>
        <dbReference type="PROSITE-ProRule" id="PRU00723"/>
    </source>
</evidence>
<evidence type="ECO:0000259" key="14">
    <source>
        <dbReference type="PROSITE" id="PS50089"/>
    </source>
</evidence>
<dbReference type="GO" id="GO:0008270">
    <property type="term" value="F:zinc ion binding"/>
    <property type="evidence" value="ECO:0007669"/>
    <property type="project" value="UniProtKB-KW"/>
</dbReference>
<dbReference type="PANTHER" id="PTHR12603:SF0">
    <property type="entry name" value="CCR4-NOT TRANSCRIPTION COMPLEX SUBUNIT 4"/>
    <property type="match status" value="1"/>
</dbReference>
<dbReference type="PROSITE" id="PS50102">
    <property type="entry name" value="RRM"/>
    <property type="match status" value="1"/>
</dbReference>
<dbReference type="Pfam" id="PF14570">
    <property type="entry name" value="zf-RING_4"/>
    <property type="match status" value="1"/>
</dbReference>
<sequence length="804" mass="86869">MAPHDIIIDDDEECCPLCVEEFDLSDKNFRPCPCGYQVCQFCFNNIKTNMNGLCPACRRPYDEKTIEWKVVTPEEVAQFKANLQKNAKKKQEQRQKEAQKREVESLNRKHLSGLRVVQKNLVYVVGLSPNVAEKEILETLRGDKYFGQYGKIIKIVVSNKKDSSASGQPQSLGVYVTFARKEDAARCITAVNGSQNGDRVLRAQLGTTKYCSAYLRNEICTNKNCMFLHEPGDNDDSYSRQDLSSINSVNTQRPLPVMASSSSSSRQAVQAQAQAQAPLQLAQPVAAAVQPMLRDESKDGSDSGDGSALPTTASWANRGGVPQPSRRGSQATSGAASSPVVAQAMPLKSESTEELQQEEPSTTSSELPSAATATQNESVGPERDPALVDLLKEINSSKVSFTRTISTDQGSDPFSSFPPLFDELGGQKRKAMREQQEEARLSLEQESQADIQSVHEPVEEEAPQGGSFQLGGEPEDRDNSREGSQQQNYHAQRRPSAQAPIHRGSNGGLFGPNLNLPFQNVGSLSSINGRPLTAHQQNQLALMKSTQAQSGYIDQYPPGMGNFSQGAGLFQQQGHNRQASRYAFANDGSSTSSVKPSANSKLMAQQSSMMPTVPHGNQYGGSMGSMPGPPPGLKSTATPPIGGMFSQANAFGSMGAGAIFGGAQREPNEFLQQMFRGGNRGGQSHDTGKREYNFSPSFLQQYPSASSTPAPASGFLASLYGPQTGAFQDYGQKQKKKGKKHRHANTSSSGGGGLVNDLADPSILQARMHHQQSSAGVGQVFGGQVQGGYNQNMMYNNNGFSRYQ</sequence>
<evidence type="ECO:0000259" key="15">
    <source>
        <dbReference type="PROSITE" id="PS50102"/>
    </source>
</evidence>
<dbReference type="CDD" id="cd12438">
    <property type="entry name" value="RRM_CNOT4"/>
    <property type="match status" value="1"/>
</dbReference>
<dbReference type="GeneID" id="18763324"/>
<dbReference type="FunFam" id="3.30.70.330:FF:000257">
    <property type="entry name" value="CCR4-NOT core complex subunit Not4"/>
    <property type="match status" value="1"/>
</dbReference>
<evidence type="ECO:0000256" key="1">
    <source>
        <dbReference type="ARBA" id="ARBA00004123"/>
    </source>
</evidence>
<feature type="compositionally biased region" description="Low complexity" evidence="13">
    <location>
        <begin position="358"/>
        <end position="374"/>
    </location>
</feature>
<dbReference type="InterPro" id="IPR000504">
    <property type="entry name" value="RRM_dom"/>
</dbReference>
<evidence type="ECO:0000256" key="10">
    <source>
        <dbReference type="ARBA" id="ARBA00023242"/>
    </source>
</evidence>
<keyword evidence="6 11" id="KW-0694">RNA-binding</keyword>
<feature type="region of interest" description="Disordered" evidence="13">
    <location>
        <begin position="234"/>
        <end position="279"/>
    </location>
</feature>
<keyword evidence="9" id="KW-0804">Transcription</keyword>
<dbReference type="OMA" id="CNNRNCM"/>
<dbReference type="CDD" id="cd16618">
    <property type="entry name" value="mRING-HC-C4C4_CNOT4"/>
    <property type="match status" value="1"/>
</dbReference>
<feature type="domain" description="RRM" evidence="15">
    <location>
        <begin position="120"/>
        <end position="208"/>
    </location>
</feature>
<dbReference type="GO" id="GO:0061630">
    <property type="term" value="F:ubiquitin protein ligase activity"/>
    <property type="evidence" value="ECO:0007669"/>
    <property type="project" value="UniProtKB-ARBA"/>
</dbReference>
<dbReference type="InterPro" id="IPR013083">
    <property type="entry name" value="Znf_RING/FYVE/PHD"/>
</dbReference>
<dbReference type="AlphaFoldDB" id="K1X1J0"/>
<evidence type="ECO:0000313" key="17">
    <source>
        <dbReference type="EMBL" id="EKD14668.1"/>
    </source>
</evidence>
<dbReference type="InterPro" id="IPR035979">
    <property type="entry name" value="RBD_domain_sf"/>
</dbReference>
<evidence type="ECO:0000256" key="6">
    <source>
        <dbReference type="ARBA" id="ARBA00022884"/>
    </source>
</evidence>
<dbReference type="InterPro" id="IPR039780">
    <property type="entry name" value="Mot2"/>
</dbReference>
<evidence type="ECO:0000256" key="3">
    <source>
        <dbReference type="ARBA" id="ARBA00022723"/>
    </source>
</evidence>
<feature type="domain" description="C3H1-type" evidence="16">
    <location>
        <begin position="205"/>
        <end position="232"/>
    </location>
</feature>
<evidence type="ECO:0000313" key="18">
    <source>
        <dbReference type="Proteomes" id="UP000006753"/>
    </source>
</evidence>
<evidence type="ECO:0000256" key="8">
    <source>
        <dbReference type="ARBA" id="ARBA00023054"/>
    </source>
</evidence>
<evidence type="ECO:0000256" key="13">
    <source>
        <dbReference type="SAM" id="MobiDB-lite"/>
    </source>
</evidence>
<dbReference type="InterPro" id="IPR034261">
    <property type="entry name" value="CNOT4_RRM"/>
</dbReference>
<dbReference type="GO" id="GO:0016567">
    <property type="term" value="P:protein ubiquitination"/>
    <property type="evidence" value="ECO:0007669"/>
    <property type="project" value="TreeGrafter"/>
</dbReference>
<dbReference type="GO" id="GO:0005634">
    <property type="term" value="C:nucleus"/>
    <property type="evidence" value="ECO:0007669"/>
    <property type="project" value="UniProtKB-SubCell"/>
</dbReference>
<dbReference type="InParanoid" id="K1X1J0"/>
<dbReference type="PROSITE" id="PS50103">
    <property type="entry name" value="ZF_C3H1"/>
    <property type="match status" value="1"/>
</dbReference>
<dbReference type="GO" id="GO:0000956">
    <property type="term" value="P:nuclear-transcribed mRNA catabolic process"/>
    <property type="evidence" value="ECO:0007669"/>
    <property type="project" value="UniProtKB-ARBA"/>
</dbReference>
<feature type="compositionally biased region" description="Basic and acidic residues" evidence="13">
    <location>
        <begin position="432"/>
        <end position="443"/>
    </location>
</feature>
<keyword evidence="18" id="KW-1185">Reference proteome</keyword>
<dbReference type="GO" id="GO:0051254">
    <property type="term" value="P:positive regulation of RNA metabolic process"/>
    <property type="evidence" value="ECO:0007669"/>
    <property type="project" value="UniProtKB-ARBA"/>
</dbReference>
<keyword evidence="4 12" id="KW-0863">Zinc-finger</keyword>
<dbReference type="FunFam" id="3.30.40.10:FF:000006">
    <property type="entry name" value="CCR4-NOT transcription complex subunit 4"/>
    <property type="match status" value="1"/>
</dbReference>
<dbReference type="EMBL" id="JH921445">
    <property type="protein sequence ID" value="EKD14668.1"/>
    <property type="molecule type" value="Genomic_DNA"/>
</dbReference>
<name>K1X1J0_MARBU</name>
<feature type="zinc finger region" description="C3H1-type" evidence="12">
    <location>
        <begin position="205"/>
        <end position="232"/>
    </location>
</feature>